<dbReference type="RefSeq" id="WP_089893339.1">
    <property type="nucleotide sequence ID" value="NZ_FNGV01000012.1"/>
</dbReference>
<dbReference type="Pfam" id="PF13481">
    <property type="entry name" value="AAA_25"/>
    <property type="match status" value="1"/>
</dbReference>
<organism evidence="1 2">
    <name type="scientific">Kriegella aquimaris</name>
    <dbReference type="NCBI Taxonomy" id="192904"/>
    <lineage>
        <taxon>Bacteria</taxon>
        <taxon>Pseudomonadati</taxon>
        <taxon>Bacteroidota</taxon>
        <taxon>Flavobacteriia</taxon>
        <taxon>Flavobacteriales</taxon>
        <taxon>Flavobacteriaceae</taxon>
        <taxon>Kriegella</taxon>
    </lineage>
</organism>
<dbReference type="Gene3D" id="3.40.50.300">
    <property type="entry name" value="P-loop containing nucleotide triphosphate hydrolases"/>
    <property type="match status" value="1"/>
</dbReference>
<dbReference type="InterPro" id="IPR027417">
    <property type="entry name" value="P-loop_NTPase"/>
</dbReference>
<keyword evidence="2" id="KW-1185">Reference proteome</keyword>
<dbReference type="EMBL" id="FNGV01000012">
    <property type="protein sequence ID" value="SDM65501.1"/>
    <property type="molecule type" value="Genomic_DNA"/>
</dbReference>
<sequence>MSSKQSIEKVKETIREDIRSKESQLLKKKADQNCLIVKPVNTWIDEAKRRPIPNMLFSEFWYEYELAILYADTNVGKSILAVQIAESISSGIPIDNFKLEAEAQVVVYTDFELSDKQFENRYSKDYKNHYRFSQNFLRAEINPLTDIPKEYKGIEDYLCDQLKSIINKSGAKVVIIDNLTFLGNDNEKSKHALELMKKLKKITKESSVSILVLAHTPKRDDSKPISKNDLAGSKMLINFCDSAFAIGFSQNDPKHRYLKQIKQRNTEQVYHTENVITCSLEKDVNFLEFRFLHYNSEYDHLRCNTSNGNGLDERDEAMKSLISQGLSNVEIGRQLGINEATVRKRKKTLGID</sequence>
<dbReference type="SUPFAM" id="SSF46894">
    <property type="entry name" value="C-terminal effector domain of the bipartite response regulators"/>
    <property type="match status" value="1"/>
</dbReference>
<dbReference type="STRING" id="192904.SAMN04488514_11252"/>
<dbReference type="GO" id="GO:0003677">
    <property type="term" value="F:DNA binding"/>
    <property type="evidence" value="ECO:0007669"/>
    <property type="project" value="InterPro"/>
</dbReference>
<accession>A0A1G9UZS1</accession>
<evidence type="ECO:0000313" key="1">
    <source>
        <dbReference type="EMBL" id="SDM65501.1"/>
    </source>
</evidence>
<proteinExistence type="predicted"/>
<evidence type="ECO:0000313" key="2">
    <source>
        <dbReference type="Proteomes" id="UP000199440"/>
    </source>
</evidence>
<gene>
    <name evidence="1" type="ORF">SAMN04488514_11252</name>
</gene>
<dbReference type="OrthoDB" id="786308at2"/>
<reference evidence="1 2" key="1">
    <citation type="submission" date="2016-10" db="EMBL/GenBank/DDBJ databases">
        <authorList>
            <person name="de Groot N.N."/>
        </authorList>
    </citation>
    <scope>NUCLEOTIDE SEQUENCE [LARGE SCALE GENOMIC DNA]</scope>
    <source>
        <strain evidence="1 2">DSM 19886</strain>
    </source>
</reference>
<protein>
    <submittedName>
        <fullName evidence="1">AAA domain-containing protein</fullName>
    </submittedName>
</protein>
<name>A0A1G9UZS1_9FLAO</name>
<dbReference type="SUPFAM" id="SSF52540">
    <property type="entry name" value="P-loop containing nucleoside triphosphate hydrolases"/>
    <property type="match status" value="1"/>
</dbReference>
<dbReference type="AlphaFoldDB" id="A0A1G9UZS1"/>
<dbReference type="InterPro" id="IPR016032">
    <property type="entry name" value="Sig_transdc_resp-reg_C-effctor"/>
</dbReference>
<dbReference type="Proteomes" id="UP000199440">
    <property type="component" value="Unassembled WGS sequence"/>
</dbReference>
<dbReference type="GO" id="GO:0006355">
    <property type="term" value="P:regulation of DNA-templated transcription"/>
    <property type="evidence" value="ECO:0007669"/>
    <property type="project" value="InterPro"/>
</dbReference>